<keyword evidence="12" id="KW-0805">Transcription regulation</keyword>
<dbReference type="Proteomes" id="UP000054937">
    <property type="component" value="Unassembled WGS sequence"/>
</dbReference>
<protein>
    <recommendedName>
        <fullName evidence="5">poly(A)-specific ribonuclease</fullName>
        <ecNumber evidence="5">3.1.13.4</ecNumber>
    </recommendedName>
</protein>
<dbReference type="PANTHER" id="PTHR10797">
    <property type="entry name" value="CCR4-NOT TRANSCRIPTION COMPLEX SUBUNIT"/>
    <property type="match status" value="1"/>
</dbReference>
<keyword evidence="8" id="KW-0479">Metal-binding</keyword>
<comment type="subcellular location">
    <subcellularLocation>
        <location evidence="3">Cytoplasm</location>
    </subcellularLocation>
    <subcellularLocation>
        <location evidence="2">Nucleus</location>
    </subcellularLocation>
</comment>
<evidence type="ECO:0000256" key="4">
    <source>
        <dbReference type="ARBA" id="ARBA00008372"/>
    </source>
</evidence>
<evidence type="ECO:0000256" key="6">
    <source>
        <dbReference type="ARBA" id="ARBA00022490"/>
    </source>
</evidence>
<evidence type="ECO:0000256" key="8">
    <source>
        <dbReference type="ARBA" id="ARBA00022723"/>
    </source>
</evidence>
<evidence type="ECO:0000313" key="16">
    <source>
        <dbReference type="Proteomes" id="UP000054937"/>
    </source>
</evidence>
<dbReference type="Gene3D" id="3.30.420.10">
    <property type="entry name" value="Ribonuclease H-like superfamily/Ribonuclease H"/>
    <property type="match status" value="1"/>
</dbReference>
<keyword evidence="16" id="KW-1185">Reference proteome</keyword>
<dbReference type="EMBL" id="LDAU01000032">
    <property type="protein sequence ID" value="KRX10302.1"/>
    <property type="molecule type" value="Genomic_DNA"/>
</dbReference>
<dbReference type="InterPro" id="IPR036397">
    <property type="entry name" value="RNaseH_sf"/>
</dbReference>
<dbReference type="OrthoDB" id="1164111at2759"/>
<dbReference type="GO" id="GO:0030014">
    <property type="term" value="C:CCR4-NOT complex"/>
    <property type="evidence" value="ECO:0007669"/>
    <property type="project" value="InterPro"/>
</dbReference>
<accession>A0A0V0R743</accession>
<dbReference type="GO" id="GO:0005634">
    <property type="term" value="C:nucleus"/>
    <property type="evidence" value="ECO:0007669"/>
    <property type="project" value="UniProtKB-SubCell"/>
</dbReference>
<reference evidence="15 16" key="1">
    <citation type="journal article" date="2015" name="Sci. Rep.">
        <title>Genome of the facultative scuticociliatosis pathogen Pseudocohnilembus persalinus provides insight into its virulence through horizontal gene transfer.</title>
        <authorList>
            <person name="Xiong J."/>
            <person name="Wang G."/>
            <person name="Cheng J."/>
            <person name="Tian M."/>
            <person name="Pan X."/>
            <person name="Warren A."/>
            <person name="Jiang C."/>
            <person name="Yuan D."/>
            <person name="Miao W."/>
        </authorList>
    </citation>
    <scope>NUCLEOTIDE SEQUENCE [LARGE SCALE GENOMIC DNA]</scope>
    <source>
        <strain evidence="15">36N120E</strain>
    </source>
</reference>
<dbReference type="GO" id="GO:0046872">
    <property type="term" value="F:metal ion binding"/>
    <property type="evidence" value="ECO:0007669"/>
    <property type="project" value="UniProtKB-KW"/>
</dbReference>
<dbReference type="OMA" id="HIREVWS"/>
<sequence length="320" mass="37901">MDTEFPGVNSYPQGNIKDEDFEYSLIRSNVNNQKIIQIGISICDEEGLVPEGVSTWQFNFQFDLERDQISPGSRDLLQNAGIDFRQFLRDGLRGEEFSEFFIGSGIATNENLKWVAFHGGFDFGYFFKMLYGQEIPEKVEQFSELLKYFFPQLYDIKYLVKDTPYKEWGLQRLASELKIDRYGPQHQAGSDSLLTLKVFYKLKQMQSKKTYTLNLDEGLNIIYGIGKGYLSGKTEHYMRKYRSQAQSIEYNSHNYQINNQNLNQYMCDNNYDMSSFYPHNFMLNLNQFQWQYQQQNYPYVVEDNQMHHKQDSYGRKKQNY</sequence>
<dbReference type="AlphaFoldDB" id="A0A0V0R743"/>
<dbReference type="GO" id="GO:0005737">
    <property type="term" value="C:cytoplasm"/>
    <property type="evidence" value="ECO:0007669"/>
    <property type="project" value="UniProtKB-SubCell"/>
</dbReference>
<comment type="catalytic activity">
    <reaction evidence="1">
        <text>Exonucleolytic cleavage of poly(A) to 5'-AMP.</text>
        <dbReference type="EC" id="3.1.13.4"/>
    </reaction>
</comment>
<evidence type="ECO:0000256" key="3">
    <source>
        <dbReference type="ARBA" id="ARBA00004496"/>
    </source>
</evidence>
<dbReference type="Pfam" id="PF04857">
    <property type="entry name" value="CAF1"/>
    <property type="match status" value="1"/>
</dbReference>
<dbReference type="InterPro" id="IPR012337">
    <property type="entry name" value="RNaseH-like_sf"/>
</dbReference>
<dbReference type="InterPro" id="IPR006941">
    <property type="entry name" value="RNase_CAF1"/>
</dbReference>
<dbReference type="GO" id="GO:0004535">
    <property type="term" value="F:poly(A)-specific ribonuclease activity"/>
    <property type="evidence" value="ECO:0007669"/>
    <property type="project" value="UniProtKB-EC"/>
</dbReference>
<evidence type="ECO:0000256" key="10">
    <source>
        <dbReference type="ARBA" id="ARBA00022839"/>
    </source>
</evidence>
<keyword evidence="13" id="KW-0804">Transcription</keyword>
<dbReference type="SUPFAM" id="SSF53098">
    <property type="entry name" value="Ribonuclease H-like"/>
    <property type="match status" value="1"/>
</dbReference>
<evidence type="ECO:0000313" key="15">
    <source>
        <dbReference type="EMBL" id="KRX10302.1"/>
    </source>
</evidence>
<keyword evidence="11" id="KW-0694">RNA-binding</keyword>
<organism evidence="15 16">
    <name type="scientific">Pseudocohnilembus persalinus</name>
    <name type="common">Ciliate</name>
    <dbReference type="NCBI Taxonomy" id="266149"/>
    <lineage>
        <taxon>Eukaryota</taxon>
        <taxon>Sar</taxon>
        <taxon>Alveolata</taxon>
        <taxon>Ciliophora</taxon>
        <taxon>Intramacronucleata</taxon>
        <taxon>Oligohymenophorea</taxon>
        <taxon>Scuticociliatia</taxon>
        <taxon>Philasterida</taxon>
        <taxon>Pseudocohnilembidae</taxon>
        <taxon>Pseudocohnilembus</taxon>
    </lineage>
</organism>
<dbReference type="EC" id="3.1.13.4" evidence="5"/>
<evidence type="ECO:0000256" key="14">
    <source>
        <dbReference type="ARBA" id="ARBA00023242"/>
    </source>
</evidence>
<evidence type="ECO:0000256" key="1">
    <source>
        <dbReference type="ARBA" id="ARBA00001663"/>
    </source>
</evidence>
<comment type="similarity">
    <text evidence="4">Belongs to the CAF1 family.</text>
</comment>
<keyword evidence="9" id="KW-0378">Hydrolase</keyword>
<dbReference type="InterPro" id="IPR039637">
    <property type="entry name" value="CNOT7/CNOT8/Pop2"/>
</dbReference>
<evidence type="ECO:0000256" key="13">
    <source>
        <dbReference type="ARBA" id="ARBA00023163"/>
    </source>
</evidence>
<evidence type="ECO:0000256" key="9">
    <source>
        <dbReference type="ARBA" id="ARBA00022801"/>
    </source>
</evidence>
<name>A0A0V0R743_PSEPJ</name>
<dbReference type="InParanoid" id="A0A0V0R743"/>
<evidence type="ECO:0000256" key="2">
    <source>
        <dbReference type="ARBA" id="ARBA00004123"/>
    </source>
</evidence>
<keyword evidence="6" id="KW-0963">Cytoplasm</keyword>
<keyword evidence="7" id="KW-0540">Nuclease</keyword>
<keyword evidence="10" id="KW-0269">Exonuclease</keyword>
<proteinExistence type="inferred from homology"/>
<evidence type="ECO:0000256" key="11">
    <source>
        <dbReference type="ARBA" id="ARBA00022884"/>
    </source>
</evidence>
<evidence type="ECO:0000256" key="12">
    <source>
        <dbReference type="ARBA" id="ARBA00023015"/>
    </source>
</evidence>
<evidence type="ECO:0000256" key="5">
    <source>
        <dbReference type="ARBA" id="ARBA00012161"/>
    </source>
</evidence>
<gene>
    <name evidence="15" type="ORF">PPERSA_09686</name>
</gene>
<dbReference type="GO" id="GO:0003723">
    <property type="term" value="F:RNA binding"/>
    <property type="evidence" value="ECO:0007669"/>
    <property type="project" value="UniProtKB-KW"/>
</dbReference>
<evidence type="ECO:0000256" key="7">
    <source>
        <dbReference type="ARBA" id="ARBA00022722"/>
    </source>
</evidence>
<comment type="caution">
    <text evidence="15">The sequence shown here is derived from an EMBL/GenBank/DDBJ whole genome shotgun (WGS) entry which is preliminary data.</text>
</comment>
<keyword evidence="14" id="KW-0539">Nucleus</keyword>